<gene>
    <name evidence="2" type="ORF">VMCG_09566</name>
</gene>
<dbReference type="OrthoDB" id="10642061at2759"/>
<dbReference type="EMBL" id="LKEA01000052">
    <property type="protein sequence ID" value="ROV92030.1"/>
    <property type="molecule type" value="Genomic_DNA"/>
</dbReference>
<feature type="compositionally biased region" description="Polar residues" evidence="1">
    <location>
        <begin position="1"/>
        <end position="19"/>
    </location>
</feature>
<evidence type="ECO:0000313" key="3">
    <source>
        <dbReference type="Proteomes" id="UP000283895"/>
    </source>
</evidence>
<evidence type="ECO:0000256" key="1">
    <source>
        <dbReference type="SAM" id="MobiDB-lite"/>
    </source>
</evidence>
<keyword evidence="3" id="KW-1185">Reference proteome</keyword>
<protein>
    <submittedName>
        <fullName evidence="2">Uncharacterized protein</fullName>
    </submittedName>
</protein>
<feature type="region of interest" description="Disordered" evidence="1">
    <location>
        <begin position="1"/>
        <end position="117"/>
    </location>
</feature>
<feature type="compositionally biased region" description="Low complexity" evidence="1">
    <location>
        <begin position="52"/>
        <end position="63"/>
    </location>
</feature>
<accession>A0A423VLY6</accession>
<name>A0A423VLY6_9PEZI</name>
<feature type="compositionally biased region" description="Polar residues" evidence="1">
    <location>
        <begin position="95"/>
        <end position="104"/>
    </location>
</feature>
<comment type="caution">
    <text evidence="2">The sequence shown here is derived from an EMBL/GenBank/DDBJ whole genome shotgun (WGS) entry which is preliminary data.</text>
</comment>
<organism evidence="2 3">
    <name type="scientific">Cytospora schulzeri</name>
    <dbReference type="NCBI Taxonomy" id="448051"/>
    <lineage>
        <taxon>Eukaryota</taxon>
        <taxon>Fungi</taxon>
        <taxon>Dikarya</taxon>
        <taxon>Ascomycota</taxon>
        <taxon>Pezizomycotina</taxon>
        <taxon>Sordariomycetes</taxon>
        <taxon>Sordariomycetidae</taxon>
        <taxon>Diaporthales</taxon>
        <taxon>Cytosporaceae</taxon>
        <taxon>Cytospora</taxon>
    </lineage>
</organism>
<sequence length="339" mass="36607">MPPSQNESPSSRASLQSPRTDLDSPISGGNAWVDVQPPVTPGSQGQQRRRASSVWSDHSLSVSEYLTDFDNVTDTSHEPSRPVTPAAQKNEPGPASNNQDSINMTQPQTQPPQPRPSWTWRTLLLLDDEQTEALELDSCGCAAITIHEEDTASFAALRAKVLATLRRMVLHSSRSAAAAAAGLSRLDSEPGMDMYISWNLPPPPPLLLRSYHRLGRADAWGLAHVTRVSPLDGRGEEREGEGEAGRRGRRRLDDVAWMRENMEAAALGLGDALLVVRLGWAGIGDEGDEDYAEDGCSVASSGGMGCGEDEGEEEEALEVNMEASHAVCSSAGFFDLQEY</sequence>
<evidence type="ECO:0000313" key="2">
    <source>
        <dbReference type="EMBL" id="ROV92030.1"/>
    </source>
</evidence>
<dbReference type="Proteomes" id="UP000283895">
    <property type="component" value="Unassembled WGS sequence"/>
</dbReference>
<proteinExistence type="predicted"/>
<dbReference type="AlphaFoldDB" id="A0A423VLY6"/>
<reference evidence="2 3" key="1">
    <citation type="submission" date="2015-09" db="EMBL/GenBank/DDBJ databases">
        <title>Host preference determinants of Valsa canker pathogens revealed by comparative genomics.</title>
        <authorList>
            <person name="Yin Z."/>
            <person name="Huang L."/>
        </authorList>
    </citation>
    <scope>NUCLEOTIDE SEQUENCE [LARGE SCALE GENOMIC DNA]</scope>
    <source>
        <strain evidence="2 3">03-1</strain>
    </source>
</reference>